<dbReference type="Gene3D" id="2.60.120.430">
    <property type="entry name" value="Galactose-binding lectin"/>
    <property type="match status" value="2"/>
</dbReference>
<dbReference type="EMBL" id="FOIB01000011">
    <property type="protein sequence ID" value="SEU36792.1"/>
    <property type="molecule type" value="Genomic_DNA"/>
</dbReference>
<evidence type="ECO:0000313" key="4">
    <source>
        <dbReference type="Proteomes" id="UP000183760"/>
    </source>
</evidence>
<organism evidence="2 5">
    <name type="scientific">Myxococcus fulvus</name>
    <dbReference type="NCBI Taxonomy" id="33"/>
    <lineage>
        <taxon>Bacteria</taxon>
        <taxon>Pseudomonadati</taxon>
        <taxon>Myxococcota</taxon>
        <taxon>Myxococcia</taxon>
        <taxon>Myxococcales</taxon>
        <taxon>Cystobacterineae</taxon>
        <taxon>Myxococcaceae</taxon>
        <taxon>Myxococcus</taxon>
    </lineage>
</organism>
<dbReference type="AlphaFoldDB" id="A0A511TCW2"/>
<proteinExistence type="predicted"/>
<dbReference type="Proteomes" id="UP000183760">
    <property type="component" value="Unassembled WGS sequence"/>
</dbReference>
<keyword evidence="4" id="KW-1185">Reference proteome</keyword>
<evidence type="ECO:0000313" key="5">
    <source>
        <dbReference type="Proteomes" id="UP000321514"/>
    </source>
</evidence>
<dbReference type="EMBL" id="BJXR01000053">
    <property type="protein sequence ID" value="GEN12019.1"/>
    <property type="molecule type" value="Genomic_DNA"/>
</dbReference>
<comment type="caution">
    <text evidence="2">The sequence shown here is derived from an EMBL/GenBank/DDBJ whole genome shotgun (WGS) entry which is preliminary data.</text>
</comment>
<reference evidence="2 5" key="2">
    <citation type="submission" date="2019-07" db="EMBL/GenBank/DDBJ databases">
        <title>Whole genome shotgun sequence of Myxococcus fulvus NBRC 100333.</title>
        <authorList>
            <person name="Hosoyama A."/>
            <person name="Uohara A."/>
            <person name="Ohji S."/>
            <person name="Ichikawa N."/>
        </authorList>
    </citation>
    <scope>NUCLEOTIDE SEQUENCE [LARGE SCALE GENOMIC DNA]</scope>
    <source>
        <strain evidence="2 5">NBRC 100333</strain>
    </source>
</reference>
<dbReference type="Proteomes" id="UP000321514">
    <property type="component" value="Unassembled WGS sequence"/>
</dbReference>
<evidence type="ECO:0000256" key="1">
    <source>
        <dbReference type="SAM" id="MobiDB-lite"/>
    </source>
</evidence>
<dbReference type="STRING" id="1334629.MFUL124B02_13345"/>
<protein>
    <recommendedName>
        <fullName evidence="6">Malectin domain-containing protein</fullName>
    </recommendedName>
</protein>
<feature type="region of interest" description="Disordered" evidence="1">
    <location>
        <begin position="1"/>
        <end position="21"/>
    </location>
</feature>
<gene>
    <name evidence="2" type="ORF">MFU01_70560</name>
    <name evidence="3" type="ORF">SAMN05443572_111312</name>
</gene>
<name>A0A511TCW2_MYXFU</name>
<evidence type="ECO:0000313" key="2">
    <source>
        <dbReference type="EMBL" id="GEN12019.1"/>
    </source>
</evidence>
<accession>A0A511TCW2</accession>
<dbReference type="InterPro" id="IPR008979">
    <property type="entry name" value="Galactose-bd-like_sf"/>
</dbReference>
<sequence length="366" mass="39597">MREGHASGGRNTRPAVARSPHPEVHIVKTSLSKALHLTSLGGLMLLGAPAVAQSVPFSPFAPFQVRVNFQPAQAQVPAGFVVDSGQVYGSRGNGYTYGWSADNTANTRDRDDANTPSQAYDTLIRTQNGGDFTWELAVPNGHYQVRLVAGDAGFFDSDYIFSVEYYGHVLKGTPTTDKRFVEAVTTVDVNDGRLTVRNDSFAVNNKLAFVEVTRKLVVDIQFQPASASPVEIYGMLPDFGQVYGSRAHGFTYGWNVDNTANMVDVGFDVDILAQRHARMQQGGDRVWEIAVPNGVYEVDLMAGDPSTRNGAYRIQVEDSVVLSGVPSGQGFTHGSGVVAVSDGRLTVRSAQGAANNKLNVIRIRQR</sequence>
<reference evidence="3 4" key="1">
    <citation type="submission" date="2016-10" db="EMBL/GenBank/DDBJ databases">
        <authorList>
            <person name="Varghese N."/>
            <person name="Submissions S."/>
        </authorList>
    </citation>
    <scope>NUCLEOTIDE SEQUENCE [LARGE SCALE GENOMIC DNA]</scope>
    <source>
        <strain evidence="3 4">DSM 16525</strain>
    </source>
</reference>
<evidence type="ECO:0008006" key="6">
    <source>
        <dbReference type="Google" id="ProtNLM"/>
    </source>
</evidence>
<evidence type="ECO:0000313" key="3">
    <source>
        <dbReference type="EMBL" id="SEU36792.1"/>
    </source>
</evidence>
<dbReference type="SUPFAM" id="SSF49785">
    <property type="entry name" value="Galactose-binding domain-like"/>
    <property type="match status" value="2"/>
</dbReference>